<proteinExistence type="predicted"/>
<keyword evidence="1" id="KW-0812">Transmembrane</keyword>
<evidence type="ECO:0000313" key="2">
    <source>
        <dbReference type="EMBL" id="ORE15827.1"/>
    </source>
</evidence>
<keyword evidence="1" id="KW-0472">Membrane</keyword>
<accession>A0A1X0RUX7</accession>
<organism evidence="2 3">
    <name type="scientific">Rhizopus microsporus</name>
    <dbReference type="NCBI Taxonomy" id="58291"/>
    <lineage>
        <taxon>Eukaryota</taxon>
        <taxon>Fungi</taxon>
        <taxon>Fungi incertae sedis</taxon>
        <taxon>Mucoromycota</taxon>
        <taxon>Mucoromycotina</taxon>
        <taxon>Mucoromycetes</taxon>
        <taxon>Mucorales</taxon>
        <taxon>Mucorineae</taxon>
        <taxon>Rhizopodaceae</taxon>
        <taxon>Rhizopus</taxon>
    </lineage>
</organism>
<protein>
    <submittedName>
        <fullName evidence="2">Uncharacterized protein</fullName>
    </submittedName>
</protein>
<feature type="transmembrane region" description="Helical" evidence="1">
    <location>
        <begin position="239"/>
        <end position="260"/>
    </location>
</feature>
<keyword evidence="1" id="KW-1133">Transmembrane helix</keyword>
<evidence type="ECO:0000256" key="1">
    <source>
        <dbReference type="SAM" id="Phobius"/>
    </source>
</evidence>
<sequence length="265" mass="30783">MLYKALKHDIGADKELCHYDVSTFIKKNKLFFRNYESAFHPCSPFLDRHLYDQHVEKHSVNGMPILLTLHKHIDEAIACSGLLLAVTKSYGSFVDESAYEYAFNQLYIWTYLGCHCKSVTVYGYECCFAFVEEFSHVKAFFLHDAGTISFCQLLIHDAYLERTFPTRINVQPWPKLIKICWTTKRLLEEAAINIVQLREEHRTRLSKDRYSSEPPSSPYDIVHQIILKLTMENNNNNRIGSLGIKIIFCIFISSLLSFYIRIGCS</sequence>
<gene>
    <name evidence="2" type="ORF">BCV71DRAFT_237208</name>
</gene>
<reference evidence="2 3" key="1">
    <citation type="journal article" date="2016" name="Proc. Natl. Acad. Sci. U.S.A.">
        <title>Lipid metabolic changes in an early divergent fungus govern the establishment of a mutualistic symbiosis with endobacteria.</title>
        <authorList>
            <person name="Lastovetsky O.A."/>
            <person name="Gaspar M.L."/>
            <person name="Mondo S.J."/>
            <person name="LaButti K.M."/>
            <person name="Sandor L."/>
            <person name="Grigoriev I.V."/>
            <person name="Henry S.A."/>
            <person name="Pawlowska T.E."/>
        </authorList>
    </citation>
    <scope>NUCLEOTIDE SEQUENCE [LARGE SCALE GENOMIC DNA]</scope>
    <source>
        <strain evidence="2 3">ATCC 11559</strain>
    </source>
</reference>
<dbReference type="Proteomes" id="UP000242381">
    <property type="component" value="Unassembled WGS sequence"/>
</dbReference>
<dbReference type="EMBL" id="KV921408">
    <property type="protein sequence ID" value="ORE15827.1"/>
    <property type="molecule type" value="Genomic_DNA"/>
</dbReference>
<name>A0A1X0RUX7_RHIZD</name>
<dbReference type="AlphaFoldDB" id="A0A1X0RUX7"/>
<evidence type="ECO:0000313" key="3">
    <source>
        <dbReference type="Proteomes" id="UP000242381"/>
    </source>
</evidence>